<sequence length="116" mass="12844">MAKTCGGQTMSADVCNAVLRGIEQVMKQAKLARLFTLLDQLGSTGCTLLKKIIAIGMIAAAPLPGRSWMTSRAAYRNILRLSRGKHRLTSTDIQRDYPLAVNRSRQQELFGDCRTF</sequence>
<protein>
    <submittedName>
        <fullName evidence="3">Transposase</fullName>
    </submittedName>
</protein>
<dbReference type="WBParaSite" id="HPLM_0000737501-mRNA-1">
    <property type="protein sequence ID" value="HPLM_0000737501-mRNA-1"/>
    <property type="gene ID" value="HPLM_0000737501"/>
</dbReference>
<organism evidence="3">
    <name type="scientific">Haemonchus placei</name>
    <name type="common">Barber's pole worm</name>
    <dbReference type="NCBI Taxonomy" id="6290"/>
    <lineage>
        <taxon>Eukaryota</taxon>
        <taxon>Metazoa</taxon>
        <taxon>Ecdysozoa</taxon>
        <taxon>Nematoda</taxon>
        <taxon>Chromadorea</taxon>
        <taxon>Rhabditida</taxon>
        <taxon>Rhabditina</taxon>
        <taxon>Rhabditomorpha</taxon>
        <taxon>Strongyloidea</taxon>
        <taxon>Trichostrongylidae</taxon>
        <taxon>Haemonchus</taxon>
    </lineage>
</organism>
<evidence type="ECO:0000313" key="3">
    <source>
        <dbReference type="WBParaSite" id="HPLM_0000737501-mRNA-1"/>
    </source>
</evidence>
<name>A0A0N4WAG9_HAEPC</name>
<dbReference type="EMBL" id="UZAF01016647">
    <property type="protein sequence ID" value="VDO31674.1"/>
    <property type="molecule type" value="Genomic_DNA"/>
</dbReference>
<evidence type="ECO:0000313" key="1">
    <source>
        <dbReference type="EMBL" id="VDO31674.1"/>
    </source>
</evidence>
<accession>A0A0N4WAG9</accession>
<gene>
    <name evidence="1" type="ORF">HPLM_LOCUS7367</name>
</gene>
<dbReference type="AlphaFoldDB" id="A0A0N4WAG9"/>
<dbReference type="Proteomes" id="UP000268014">
    <property type="component" value="Unassembled WGS sequence"/>
</dbReference>
<keyword evidence="2" id="KW-1185">Reference proteome</keyword>
<evidence type="ECO:0000313" key="2">
    <source>
        <dbReference type="Proteomes" id="UP000268014"/>
    </source>
</evidence>
<reference evidence="1 2" key="2">
    <citation type="submission" date="2018-11" db="EMBL/GenBank/DDBJ databases">
        <authorList>
            <consortium name="Pathogen Informatics"/>
        </authorList>
    </citation>
    <scope>NUCLEOTIDE SEQUENCE [LARGE SCALE GENOMIC DNA]</scope>
    <source>
        <strain evidence="1 2">MHpl1</strain>
    </source>
</reference>
<proteinExistence type="predicted"/>
<reference evidence="3" key="1">
    <citation type="submission" date="2017-02" db="UniProtKB">
        <authorList>
            <consortium name="WormBaseParasite"/>
        </authorList>
    </citation>
    <scope>IDENTIFICATION</scope>
</reference>